<dbReference type="STRING" id="57664.SAMN05661003_101442"/>
<dbReference type="AlphaFoldDB" id="A0A1G6Y0A8"/>
<dbReference type="Gene3D" id="1.10.1040.20">
    <property type="entry name" value="ProC-like, C-terminal domain"/>
    <property type="match status" value="1"/>
</dbReference>
<keyword evidence="4" id="KW-1185">Reference proteome</keyword>
<dbReference type="InterPro" id="IPR037108">
    <property type="entry name" value="TM1727-like_C_sf"/>
</dbReference>
<dbReference type="InterPro" id="IPR018931">
    <property type="entry name" value="DUF2520"/>
</dbReference>
<evidence type="ECO:0000259" key="1">
    <source>
        <dbReference type="Pfam" id="PF10727"/>
    </source>
</evidence>
<reference evidence="4" key="1">
    <citation type="submission" date="2016-10" db="EMBL/GenBank/DDBJ databases">
        <authorList>
            <person name="Varghese N."/>
            <person name="Submissions S."/>
        </authorList>
    </citation>
    <scope>NUCLEOTIDE SEQUENCE [LARGE SCALE GENOMIC DNA]</scope>
    <source>
        <strain evidence="4">DSM 8987</strain>
    </source>
</reference>
<protein>
    <submittedName>
        <fullName evidence="3">Predicted oxidoreductase, contains short-chain dehydrogenase (SDR) and DUF2520 domains</fullName>
    </submittedName>
</protein>
<feature type="domain" description="Putative oxidoreductase/dehydrogenase Rossmann-like" evidence="1">
    <location>
        <begin position="4"/>
        <end position="119"/>
    </location>
</feature>
<gene>
    <name evidence="3" type="ORF">SAMN05661003_101442</name>
</gene>
<dbReference type="Proteomes" id="UP000243205">
    <property type="component" value="Unassembled WGS sequence"/>
</dbReference>
<dbReference type="SUPFAM" id="SSF51735">
    <property type="entry name" value="NAD(P)-binding Rossmann-fold domains"/>
    <property type="match status" value="1"/>
</dbReference>
<evidence type="ECO:0000259" key="2">
    <source>
        <dbReference type="Pfam" id="PF10728"/>
    </source>
</evidence>
<accession>A0A1G6Y0A8</accession>
<dbReference type="InterPro" id="IPR036291">
    <property type="entry name" value="NAD(P)-bd_dom_sf"/>
</dbReference>
<dbReference type="SUPFAM" id="SSF48179">
    <property type="entry name" value="6-phosphogluconate dehydrogenase C-terminal domain-like"/>
    <property type="match status" value="1"/>
</dbReference>
<dbReference type="Pfam" id="PF10727">
    <property type="entry name" value="Rossmann-like"/>
    <property type="match status" value="1"/>
</dbReference>
<dbReference type="InterPro" id="IPR019665">
    <property type="entry name" value="OxRdtase/DH_put_Rossmann_dom"/>
</dbReference>
<dbReference type="EMBL" id="FNAQ01000001">
    <property type="protein sequence ID" value="SDD83066.1"/>
    <property type="molecule type" value="Genomic_DNA"/>
</dbReference>
<evidence type="ECO:0000313" key="3">
    <source>
        <dbReference type="EMBL" id="SDD83066.1"/>
    </source>
</evidence>
<name>A0A1G6Y0A8_9BACT</name>
<feature type="domain" description="DUF2520" evidence="2">
    <location>
        <begin position="137"/>
        <end position="265"/>
    </location>
</feature>
<dbReference type="PANTHER" id="PTHR40459:SF1">
    <property type="entry name" value="CONSERVED HYPOTHETICAL ALANINE AND LEUCINE RICH PROTEIN"/>
    <property type="match status" value="1"/>
</dbReference>
<dbReference type="Pfam" id="PF10728">
    <property type="entry name" value="DUF2520"/>
    <property type="match status" value="1"/>
</dbReference>
<dbReference type="InterPro" id="IPR008927">
    <property type="entry name" value="6-PGluconate_DH-like_C_sf"/>
</dbReference>
<proteinExistence type="predicted"/>
<dbReference type="Gene3D" id="3.40.50.720">
    <property type="entry name" value="NAD(P)-binding Rossmann-like Domain"/>
    <property type="match status" value="1"/>
</dbReference>
<dbReference type="OrthoDB" id="8650434at2"/>
<organism evidence="3 4">
    <name type="scientific">Desulfuromonas thiophila</name>
    <dbReference type="NCBI Taxonomy" id="57664"/>
    <lineage>
        <taxon>Bacteria</taxon>
        <taxon>Pseudomonadati</taxon>
        <taxon>Thermodesulfobacteriota</taxon>
        <taxon>Desulfuromonadia</taxon>
        <taxon>Desulfuromonadales</taxon>
        <taxon>Desulfuromonadaceae</taxon>
        <taxon>Desulfuromonas</taxon>
    </lineage>
</organism>
<dbReference type="RefSeq" id="WP_092075794.1">
    <property type="nucleotide sequence ID" value="NZ_FNAQ01000001.1"/>
</dbReference>
<evidence type="ECO:0000313" key="4">
    <source>
        <dbReference type="Proteomes" id="UP000243205"/>
    </source>
</evidence>
<dbReference type="PANTHER" id="PTHR40459">
    <property type="entry name" value="CONSERVED HYPOTHETICAL ALANINE AND LEUCINE RICH PROTEIN"/>
    <property type="match status" value="1"/>
</dbReference>
<sequence>MKPRVALIGPGRLGQALTALLRRAGYPVVAVIGRDAARNRAAARFIGLPDEVAGTELTAAAAADILLLCVADDALRPLAQALHASGILRPTHLLIHCSGLHPADILTGSGGCARLALHPLQTFATAEQGLANLPGSFMSLQGEATALAAGEQLVRDLGGHHLILSAELKPLYHAAACLVSNYVTSLIACACDLLAEAGPARQHFPQAFAPLLHSAIANSLALGPEQALTGPIVRGDAGTLACHLQAIAAQHPALLPLYRALADQTLELAGRSGRLAEADRQRLAALLHNPAPASPGSALSEI</sequence>